<dbReference type="PROSITE" id="PS51257">
    <property type="entry name" value="PROKAR_LIPOPROTEIN"/>
    <property type="match status" value="1"/>
</dbReference>
<accession>A0A1T4MBN7</accession>
<gene>
    <name evidence="1" type="ORF">SAMN02745202_00692</name>
</gene>
<dbReference type="Proteomes" id="UP000190065">
    <property type="component" value="Unassembled WGS sequence"/>
</dbReference>
<protein>
    <recommendedName>
        <fullName evidence="3">Fimbrillin-like</fullName>
    </recommendedName>
</protein>
<organism evidence="1 2">
    <name type="scientific">Segatella oulorum</name>
    <dbReference type="NCBI Taxonomy" id="28136"/>
    <lineage>
        <taxon>Bacteria</taxon>
        <taxon>Pseudomonadati</taxon>
        <taxon>Bacteroidota</taxon>
        <taxon>Bacteroidia</taxon>
        <taxon>Bacteroidales</taxon>
        <taxon>Prevotellaceae</taxon>
        <taxon>Segatella</taxon>
    </lineage>
</organism>
<proteinExistence type="predicted"/>
<evidence type="ECO:0008006" key="3">
    <source>
        <dbReference type="Google" id="ProtNLM"/>
    </source>
</evidence>
<dbReference type="AlphaFoldDB" id="A0A1T4MBN7"/>
<sequence>MNRIRWKYCVLLYTVVGGMFTACSNHDGIEDRKDATKEIKGPQFTLTEIPFGADTEVSTRATEAVTKTDTLNLGNGIEGEVTVMREPKEETKAATRAEISNQHFTIKALSTTGQLLATLKGTVSGTGTTKTFTPDTGTPHEIELPPGTYTFICFNDAFTESGASISVNADKAGEALYGYTTQTISGQHYLVNFEMKHLAVRMRVELTAYWDINGIKAVIGTPTGHGHLASSNITEMVSMANTPVAIPEFTLPTVTTEAPNYTYKSTSGYHYFLASPDLSGIQSAGYYCKFTAGALYERSVVGKSLDIGAILPTRMQPNESYKIKVTLYYSYRYLFHDGSVATLVQGKRAGKTAVAAMISNNKAMALTDAGPICHWSNTQNSVQTTHTSTDFNPIYHDMDGFNHTWNVSHSRTGVALGNDPNFPAFYQAAHYTPLKPLTGAAGTTTSWYLPAMGEWALAAQAEGNYNPASLTRWPTEQTHQAWNERLMKVVNVQAGGTTPVWGGSLGWYWVSNEYSNASAYHIITYPNSSYGFYFAANPKATPFMAVRPFIIKN</sequence>
<dbReference type="EMBL" id="FUXK01000006">
    <property type="protein sequence ID" value="SJZ64450.1"/>
    <property type="molecule type" value="Genomic_DNA"/>
</dbReference>
<dbReference type="RefSeq" id="WP_036901478.1">
    <property type="nucleotide sequence ID" value="NZ_FUXK01000006.1"/>
</dbReference>
<reference evidence="1 2" key="1">
    <citation type="submission" date="2017-02" db="EMBL/GenBank/DDBJ databases">
        <authorList>
            <person name="Peterson S.W."/>
        </authorList>
    </citation>
    <scope>NUCLEOTIDE SEQUENCE [LARGE SCALE GENOMIC DNA]</scope>
    <source>
        <strain evidence="1 2">ATCC 43324</strain>
    </source>
</reference>
<name>A0A1T4MBN7_9BACT</name>
<evidence type="ECO:0000313" key="2">
    <source>
        <dbReference type="Proteomes" id="UP000190065"/>
    </source>
</evidence>
<evidence type="ECO:0000313" key="1">
    <source>
        <dbReference type="EMBL" id="SJZ64450.1"/>
    </source>
</evidence>